<gene>
    <name evidence="2" type="ORF">POL68_15150</name>
</gene>
<evidence type="ECO:0000313" key="3">
    <source>
        <dbReference type="Proteomes" id="UP001221838"/>
    </source>
</evidence>
<name>A0ABT5D814_9BACT</name>
<dbReference type="InterPro" id="IPR009959">
    <property type="entry name" value="Cyclase_SnoaL-like"/>
</dbReference>
<protein>
    <submittedName>
        <fullName evidence="2">Ester cyclase</fullName>
    </submittedName>
</protein>
<feature type="signal peptide" evidence="1">
    <location>
        <begin position="1"/>
        <end position="23"/>
    </location>
</feature>
<dbReference type="RefSeq" id="WP_272138682.1">
    <property type="nucleotide sequence ID" value="NZ_JAQNDM010000002.1"/>
</dbReference>
<dbReference type="InterPro" id="IPR032710">
    <property type="entry name" value="NTF2-like_dom_sf"/>
</dbReference>
<feature type="chain" id="PRO_5046940994" evidence="1">
    <location>
        <begin position="24"/>
        <end position="178"/>
    </location>
</feature>
<proteinExistence type="predicted"/>
<dbReference type="PANTHER" id="PTHR38436">
    <property type="entry name" value="POLYKETIDE CYCLASE SNOAL-LIKE DOMAIN"/>
    <property type="match status" value="1"/>
</dbReference>
<organism evidence="2 3">
    <name type="scientific">Stigmatella ashevillensis</name>
    <dbReference type="NCBI Taxonomy" id="2995309"/>
    <lineage>
        <taxon>Bacteria</taxon>
        <taxon>Pseudomonadati</taxon>
        <taxon>Myxococcota</taxon>
        <taxon>Myxococcia</taxon>
        <taxon>Myxococcales</taxon>
        <taxon>Cystobacterineae</taxon>
        <taxon>Archangiaceae</taxon>
        <taxon>Stigmatella</taxon>
    </lineage>
</organism>
<dbReference type="Proteomes" id="UP001221838">
    <property type="component" value="Unassembled WGS sequence"/>
</dbReference>
<dbReference type="Pfam" id="PF07366">
    <property type="entry name" value="SnoaL"/>
    <property type="match status" value="1"/>
</dbReference>
<accession>A0ABT5D814</accession>
<sequence length="178" mass="19413">MTTRPILTAFAFLTLLSTPPALAEDTLPQPKKLTISQGLTPAQAQPLLQAARRYYAFWNTGDEAYAQAALAPDFVDLNLPESRPQGPTGPLVASRTFRKAVPDLQVSVEEVWVAGNQVVGRLRFTGHFTGLFGDLQGKGQSIQFDAVDIYTVKDGRIAANWHLEDNLALLKQLGVVKP</sequence>
<dbReference type="EMBL" id="JAQNDM010000002">
    <property type="protein sequence ID" value="MDC0709808.1"/>
    <property type="molecule type" value="Genomic_DNA"/>
</dbReference>
<keyword evidence="3" id="KW-1185">Reference proteome</keyword>
<evidence type="ECO:0000313" key="2">
    <source>
        <dbReference type="EMBL" id="MDC0709808.1"/>
    </source>
</evidence>
<comment type="caution">
    <text evidence="2">The sequence shown here is derived from an EMBL/GenBank/DDBJ whole genome shotgun (WGS) entry which is preliminary data.</text>
</comment>
<dbReference type="PANTHER" id="PTHR38436:SF1">
    <property type="entry name" value="ESTER CYCLASE"/>
    <property type="match status" value="1"/>
</dbReference>
<evidence type="ECO:0000256" key="1">
    <source>
        <dbReference type="SAM" id="SignalP"/>
    </source>
</evidence>
<reference evidence="2 3" key="1">
    <citation type="submission" date="2022-11" db="EMBL/GenBank/DDBJ databases">
        <title>Minimal conservation of predation-associated metabolite biosynthetic gene clusters underscores biosynthetic potential of Myxococcota including descriptions for ten novel species: Archangium lansinium sp. nov., Myxococcus landrumus sp. nov., Nannocystis bai.</title>
        <authorList>
            <person name="Ahearne A."/>
            <person name="Stevens C."/>
            <person name="Dowd S."/>
        </authorList>
    </citation>
    <scope>NUCLEOTIDE SEQUENCE [LARGE SCALE GENOMIC DNA]</scope>
    <source>
        <strain evidence="2 3">NCWAL01</strain>
    </source>
</reference>
<keyword evidence="1" id="KW-0732">Signal</keyword>
<dbReference type="Gene3D" id="3.10.450.50">
    <property type="match status" value="1"/>
</dbReference>
<dbReference type="SUPFAM" id="SSF54427">
    <property type="entry name" value="NTF2-like"/>
    <property type="match status" value="1"/>
</dbReference>